<accession>F3QQZ8</accession>
<evidence type="ECO:0000313" key="2">
    <source>
        <dbReference type="EMBL" id="EGG56485.1"/>
    </source>
</evidence>
<feature type="transmembrane region" description="Helical" evidence="1">
    <location>
        <begin position="12"/>
        <end position="34"/>
    </location>
</feature>
<feature type="transmembrane region" description="Helical" evidence="1">
    <location>
        <begin position="54"/>
        <end position="78"/>
    </location>
</feature>
<organism evidence="2 3">
    <name type="scientific">Paraprevotella xylaniphila YIT 11841</name>
    <dbReference type="NCBI Taxonomy" id="762982"/>
    <lineage>
        <taxon>Bacteria</taxon>
        <taxon>Pseudomonadati</taxon>
        <taxon>Bacteroidota</taxon>
        <taxon>Bacteroidia</taxon>
        <taxon>Bacteroidales</taxon>
        <taxon>Prevotellaceae</taxon>
        <taxon>Paraprevotella</taxon>
    </lineage>
</organism>
<keyword evidence="1" id="KW-0812">Transmembrane</keyword>
<sequence length="85" mass="9956">MFVSALFRTLLCRLPVFFIIQFMKTELTVGFFFTLDILPLKEKTDAKLLYYFFLYVRLSMNSCLLVALVPFCLVSGVASRLRMQR</sequence>
<evidence type="ECO:0000313" key="3">
    <source>
        <dbReference type="Proteomes" id="UP000005546"/>
    </source>
</evidence>
<evidence type="ECO:0000256" key="1">
    <source>
        <dbReference type="SAM" id="Phobius"/>
    </source>
</evidence>
<keyword evidence="1" id="KW-1133">Transmembrane helix</keyword>
<gene>
    <name evidence="2" type="ORF">HMPREF9442_00592</name>
</gene>
<dbReference type="EMBL" id="AFBR01000019">
    <property type="protein sequence ID" value="EGG56485.1"/>
    <property type="molecule type" value="Genomic_DNA"/>
</dbReference>
<comment type="caution">
    <text evidence="2">The sequence shown here is derived from an EMBL/GenBank/DDBJ whole genome shotgun (WGS) entry which is preliminary data.</text>
</comment>
<keyword evidence="3" id="KW-1185">Reference proteome</keyword>
<protein>
    <submittedName>
        <fullName evidence="2">Uncharacterized protein</fullName>
    </submittedName>
</protein>
<dbReference type="AlphaFoldDB" id="F3QQZ8"/>
<proteinExistence type="predicted"/>
<dbReference type="Proteomes" id="UP000005546">
    <property type="component" value="Unassembled WGS sequence"/>
</dbReference>
<name>F3QQZ8_9BACT</name>
<reference evidence="2 3" key="1">
    <citation type="submission" date="2011-02" db="EMBL/GenBank/DDBJ databases">
        <authorList>
            <person name="Weinstock G."/>
            <person name="Sodergren E."/>
            <person name="Clifton S."/>
            <person name="Fulton L."/>
            <person name="Fulton B."/>
            <person name="Courtney L."/>
            <person name="Fronick C."/>
            <person name="Harrison M."/>
            <person name="Strong C."/>
            <person name="Farmer C."/>
            <person name="Delahaunty K."/>
            <person name="Markovic C."/>
            <person name="Hall O."/>
            <person name="Minx P."/>
            <person name="Tomlinson C."/>
            <person name="Mitreva M."/>
            <person name="Hou S."/>
            <person name="Chen J."/>
            <person name="Wollam A."/>
            <person name="Pepin K.H."/>
            <person name="Johnson M."/>
            <person name="Bhonagiri V."/>
            <person name="Zhang X."/>
            <person name="Suruliraj S."/>
            <person name="Warren W."/>
            <person name="Chinwalla A."/>
            <person name="Mardis E.R."/>
            <person name="Wilson R.K."/>
        </authorList>
    </citation>
    <scope>NUCLEOTIDE SEQUENCE [LARGE SCALE GENOMIC DNA]</scope>
    <source>
        <strain evidence="2 3">YIT 11841</strain>
    </source>
</reference>
<dbReference type="HOGENOM" id="CLU_2509709_0_0_10"/>
<keyword evidence="1" id="KW-0472">Membrane</keyword>